<keyword evidence="4 7" id="KW-0472">Membrane</keyword>
<organism evidence="9 10">
    <name type="scientific">Xylaria arbuscula</name>
    <dbReference type="NCBI Taxonomy" id="114810"/>
    <lineage>
        <taxon>Eukaryota</taxon>
        <taxon>Fungi</taxon>
        <taxon>Dikarya</taxon>
        <taxon>Ascomycota</taxon>
        <taxon>Pezizomycotina</taxon>
        <taxon>Sordariomycetes</taxon>
        <taxon>Xylariomycetidae</taxon>
        <taxon>Xylariales</taxon>
        <taxon>Xylariaceae</taxon>
        <taxon>Xylaria</taxon>
    </lineage>
</organism>
<feature type="region of interest" description="Disordered" evidence="6">
    <location>
        <begin position="317"/>
        <end position="336"/>
    </location>
</feature>
<dbReference type="PANTHER" id="PTHR33048:SF47">
    <property type="entry name" value="INTEGRAL MEMBRANE PROTEIN-RELATED"/>
    <property type="match status" value="1"/>
</dbReference>
<dbReference type="InterPro" id="IPR052337">
    <property type="entry name" value="SAT4-like"/>
</dbReference>
<gene>
    <name evidence="9" type="ORF">NPX13_g2718</name>
</gene>
<feature type="domain" description="Rhodopsin" evidence="8">
    <location>
        <begin position="62"/>
        <end position="299"/>
    </location>
</feature>
<dbReference type="VEuPathDB" id="FungiDB:F4678DRAFT_344530"/>
<feature type="compositionally biased region" description="Polar residues" evidence="6">
    <location>
        <begin position="327"/>
        <end position="336"/>
    </location>
</feature>
<comment type="similarity">
    <text evidence="5">Belongs to the SAT4 family.</text>
</comment>
<comment type="subcellular location">
    <subcellularLocation>
        <location evidence="1">Membrane</location>
        <topology evidence="1">Multi-pass membrane protein</topology>
    </subcellularLocation>
</comment>
<evidence type="ECO:0000259" key="8">
    <source>
        <dbReference type="Pfam" id="PF20684"/>
    </source>
</evidence>
<keyword evidence="10" id="KW-1185">Reference proteome</keyword>
<evidence type="ECO:0000313" key="10">
    <source>
        <dbReference type="Proteomes" id="UP001148614"/>
    </source>
</evidence>
<evidence type="ECO:0000256" key="7">
    <source>
        <dbReference type="SAM" id="Phobius"/>
    </source>
</evidence>
<evidence type="ECO:0000256" key="2">
    <source>
        <dbReference type="ARBA" id="ARBA00022692"/>
    </source>
</evidence>
<dbReference type="InterPro" id="IPR049326">
    <property type="entry name" value="Rhodopsin_dom_fungi"/>
</dbReference>
<name>A0A9W8NJ85_9PEZI</name>
<keyword evidence="2 7" id="KW-0812">Transmembrane</keyword>
<dbReference type="Pfam" id="PF20684">
    <property type="entry name" value="Fung_rhodopsin"/>
    <property type="match status" value="1"/>
</dbReference>
<keyword evidence="3 7" id="KW-1133">Transmembrane helix</keyword>
<feature type="transmembrane region" description="Helical" evidence="7">
    <location>
        <begin position="150"/>
        <end position="172"/>
    </location>
</feature>
<feature type="transmembrane region" description="Helical" evidence="7">
    <location>
        <begin position="33"/>
        <end position="54"/>
    </location>
</feature>
<protein>
    <recommendedName>
        <fullName evidence="8">Rhodopsin domain-containing protein</fullName>
    </recommendedName>
</protein>
<feature type="transmembrane region" description="Helical" evidence="7">
    <location>
        <begin position="197"/>
        <end position="222"/>
    </location>
</feature>
<proteinExistence type="inferred from homology"/>
<evidence type="ECO:0000256" key="4">
    <source>
        <dbReference type="ARBA" id="ARBA00023136"/>
    </source>
</evidence>
<evidence type="ECO:0000256" key="3">
    <source>
        <dbReference type="ARBA" id="ARBA00022989"/>
    </source>
</evidence>
<dbReference type="Proteomes" id="UP001148614">
    <property type="component" value="Unassembled WGS sequence"/>
</dbReference>
<feature type="transmembrane region" description="Helical" evidence="7">
    <location>
        <begin position="115"/>
        <end position="138"/>
    </location>
</feature>
<comment type="caution">
    <text evidence="9">The sequence shown here is derived from an EMBL/GenBank/DDBJ whole genome shotgun (WGS) entry which is preliminary data.</text>
</comment>
<accession>A0A9W8NJ85</accession>
<evidence type="ECO:0000256" key="6">
    <source>
        <dbReference type="SAM" id="MobiDB-lite"/>
    </source>
</evidence>
<evidence type="ECO:0000256" key="1">
    <source>
        <dbReference type="ARBA" id="ARBA00004141"/>
    </source>
</evidence>
<reference evidence="9" key="1">
    <citation type="submission" date="2022-07" db="EMBL/GenBank/DDBJ databases">
        <title>Genome Sequence of Xylaria arbuscula.</title>
        <authorList>
            <person name="Buettner E."/>
        </authorList>
    </citation>
    <scope>NUCLEOTIDE SEQUENCE</scope>
    <source>
        <strain evidence="9">VT107</strain>
    </source>
</reference>
<dbReference type="EMBL" id="JANPWZ010000301">
    <property type="protein sequence ID" value="KAJ3577844.1"/>
    <property type="molecule type" value="Genomic_DNA"/>
</dbReference>
<sequence>MDSSLPPGTDLCSIPAGMSPDKSPPNFDNPESLATATIAVSSVMIFLTTTFVGARVWTNRRVLKWSDCKQYTDLTIISYILQTGFTSIVISLHQFDRHIWDIPACWLDDTYLKRIYAHTLIFGIVLLTSKAAIFCLYLEIFGTNPKTRRLIMVGLICTGILYSTFIPFASVYEAPAAGTSWENLFAQIADLNRARVVLYWSLGIGAGSILLDAYIFILPIPILSNLHVSKVKQLQLLAVFGTALLGVAASIMGLAYRTFLITDPLDSTWHSAAVAIANMIENDVAIIVGSMPAFNHFFQAHVADSLMWKSFMSMMRNSPDKKKTSKSTRFNSAWPS</sequence>
<dbReference type="AlphaFoldDB" id="A0A9W8NJ85"/>
<evidence type="ECO:0000256" key="5">
    <source>
        <dbReference type="ARBA" id="ARBA00038359"/>
    </source>
</evidence>
<feature type="transmembrane region" description="Helical" evidence="7">
    <location>
        <begin position="74"/>
        <end position="95"/>
    </location>
</feature>
<dbReference type="PANTHER" id="PTHR33048">
    <property type="entry name" value="PTH11-LIKE INTEGRAL MEMBRANE PROTEIN (AFU_ORTHOLOGUE AFUA_5G11245)"/>
    <property type="match status" value="1"/>
</dbReference>
<evidence type="ECO:0000313" key="9">
    <source>
        <dbReference type="EMBL" id="KAJ3577844.1"/>
    </source>
</evidence>
<dbReference type="GO" id="GO:0016020">
    <property type="term" value="C:membrane"/>
    <property type="evidence" value="ECO:0007669"/>
    <property type="project" value="UniProtKB-SubCell"/>
</dbReference>
<feature type="transmembrane region" description="Helical" evidence="7">
    <location>
        <begin position="234"/>
        <end position="256"/>
    </location>
</feature>